<evidence type="ECO:0000313" key="1">
    <source>
        <dbReference type="EMBL" id="GGH20405.1"/>
    </source>
</evidence>
<reference evidence="2" key="1">
    <citation type="journal article" date="2019" name="Int. J. Syst. Evol. Microbiol.">
        <title>The Global Catalogue of Microorganisms (GCM) 10K type strain sequencing project: providing services to taxonomists for standard genome sequencing and annotation.</title>
        <authorList>
            <consortium name="The Broad Institute Genomics Platform"/>
            <consortium name="The Broad Institute Genome Sequencing Center for Infectious Disease"/>
            <person name="Wu L."/>
            <person name="Ma J."/>
        </authorList>
    </citation>
    <scope>NUCLEOTIDE SEQUENCE [LARGE SCALE GENOMIC DNA]</scope>
    <source>
        <strain evidence="2">CGMCC 1.15288</strain>
    </source>
</reference>
<name>A0ABQ1YBY4_9BACT</name>
<keyword evidence="2" id="KW-1185">Reference proteome</keyword>
<protein>
    <submittedName>
        <fullName evidence="1">Uncharacterized protein</fullName>
    </submittedName>
</protein>
<organism evidence="1 2">
    <name type="scientific">Dyadobacter endophyticus</name>
    <dbReference type="NCBI Taxonomy" id="1749036"/>
    <lineage>
        <taxon>Bacteria</taxon>
        <taxon>Pseudomonadati</taxon>
        <taxon>Bacteroidota</taxon>
        <taxon>Cytophagia</taxon>
        <taxon>Cytophagales</taxon>
        <taxon>Spirosomataceae</taxon>
        <taxon>Dyadobacter</taxon>
    </lineage>
</organism>
<gene>
    <name evidence="1" type="ORF">GCM10007423_00800</name>
</gene>
<evidence type="ECO:0000313" key="2">
    <source>
        <dbReference type="Proteomes" id="UP000600214"/>
    </source>
</evidence>
<dbReference type="EMBL" id="BMIA01000001">
    <property type="protein sequence ID" value="GGH20405.1"/>
    <property type="molecule type" value="Genomic_DNA"/>
</dbReference>
<sequence length="274" mass="31213">MPSREEFLMTLLRLKISINMSLIAKFVLLLIGITYTLSTSACVCSHYKFMDKYVRSDFVARVSIVKNFPNQGAALHYRSEIEIEHLIKGKNVKSILIEGSSDGKRRTSCDIFFKEGTKLLVYARLDSTGQYIFDMCSGYRVLSDSAGKTQIREIQMLNFLDRHDIRATDKTFYGADLHDKLRTFHGIKTIPDFAIYEITFASNLHVDSVRTVTGFNAEIDIRLAEILQGARWVSDRILIDGKKNEVPSGSKLLIGFYYYPAQAADESFISEWDL</sequence>
<accession>A0ABQ1YBY4</accession>
<dbReference type="InterPro" id="IPR008993">
    <property type="entry name" value="TIMP-like_OB-fold"/>
</dbReference>
<dbReference type="Proteomes" id="UP000600214">
    <property type="component" value="Unassembled WGS sequence"/>
</dbReference>
<dbReference type="SUPFAM" id="SSF50242">
    <property type="entry name" value="TIMP-like"/>
    <property type="match status" value="1"/>
</dbReference>
<comment type="caution">
    <text evidence="1">The sequence shown here is derived from an EMBL/GenBank/DDBJ whole genome shotgun (WGS) entry which is preliminary data.</text>
</comment>
<proteinExistence type="predicted"/>
<dbReference type="Gene3D" id="2.40.50.120">
    <property type="match status" value="1"/>
</dbReference>